<organism evidence="3 4">
    <name type="scientific">Caenorhabditis japonica</name>
    <dbReference type="NCBI Taxonomy" id="281687"/>
    <lineage>
        <taxon>Eukaryota</taxon>
        <taxon>Metazoa</taxon>
        <taxon>Ecdysozoa</taxon>
        <taxon>Nematoda</taxon>
        <taxon>Chromadorea</taxon>
        <taxon>Rhabditida</taxon>
        <taxon>Rhabditina</taxon>
        <taxon>Rhabditomorpha</taxon>
        <taxon>Rhabditoidea</taxon>
        <taxon>Rhabditidae</taxon>
        <taxon>Peloderinae</taxon>
        <taxon>Caenorhabditis</taxon>
    </lineage>
</organism>
<dbReference type="PANTHER" id="PTHR11188">
    <property type="entry name" value="ARRESTIN DOMAIN CONTAINING PROTEIN"/>
    <property type="match status" value="1"/>
</dbReference>
<dbReference type="GO" id="GO:0015031">
    <property type="term" value="P:protein transport"/>
    <property type="evidence" value="ECO:0007669"/>
    <property type="project" value="TreeGrafter"/>
</dbReference>
<feature type="domain" description="Arrestin-like N-terminal" evidence="2">
    <location>
        <begin position="5"/>
        <end position="156"/>
    </location>
</feature>
<proteinExistence type="inferred from homology"/>
<comment type="similarity">
    <text evidence="1">Belongs to the arrestin family.</text>
</comment>
<sequence length="187" mass="21102">MDYLRIEFDNPQAVYFPGQAVTGKVILKTQESIKARFMKICIQGDASTKWQEHEHHHRTDSQGRRDSLNEHVNYGSTINYLTGESTVWSSSDGTNKIQPGVSIFPFAFSLPTNCPPSFEGCHGHIKYSVHVELDRPWKWNKHTHQLFTVVPAYDLNITPEAVNPMMNTVSKNTGLLKKGGLLVMTVS</sequence>
<evidence type="ECO:0000313" key="3">
    <source>
        <dbReference type="EnsemblMetazoa" id="CJA11922.1"/>
    </source>
</evidence>
<dbReference type="GO" id="GO:0005737">
    <property type="term" value="C:cytoplasm"/>
    <property type="evidence" value="ECO:0007669"/>
    <property type="project" value="TreeGrafter"/>
</dbReference>
<dbReference type="InterPro" id="IPR014752">
    <property type="entry name" value="Arrestin-like_C"/>
</dbReference>
<protein>
    <submittedName>
        <fullName evidence="3">Arrestin_N domain-containing protein</fullName>
    </submittedName>
</protein>
<dbReference type="InterPro" id="IPR011021">
    <property type="entry name" value="Arrestin-like_N"/>
</dbReference>
<dbReference type="InterPro" id="IPR014756">
    <property type="entry name" value="Ig_E-set"/>
</dbReference>
<dbReference type="Gene3D" id="2.60.40.640">
    <property type="match status" value="1"/>
</dbReference>
<keyword evidence="4" id="KW-1185">Reference proteome</keyword>
<dbReference type="InterPro" id="IPR050357">
    <property type="entry name" value="Arrestin_domain-protein"/>
</dbReference>
<accession>A0A8R1I1J1</accession>
<evidence type="ECO:0000256" key="1">
    <source>
        <dbReference type="ARBA" id="ARBA00005298"/>
    </source>
</evidence>
<reference evidence="3" key="2">
    <citation type="submission" date="2022-06" db="UniProtKB">
        <authorList>
            <consortium name="EnsemblMetazoa"/>
        </authorList>
    </citation>
    <scope>IDENTIFICATION</scope>
    <source>
        <strain evidence="3">DF5081</strain>
    </source>
</reference>
<reference evidence="4" key="1">
    <citation type="submission" date="2010-08" db="EMBL/GenBank/DDBJ databases">
        <authorList>
            <consortium name="Caenorhabditis japonica Sequencing Consortium"/>
            <person name="Wilson R.K."/>
        </authorList>
    </citation>
    <scope>NUCLEOTIDE SEQUENCE [LARGE SCALE GENOMIC DNA]</scope>
    <source>
        <strain evidence="4">DF5081</strain>
    </source>
</reference>
<dbReference type="EnsemblMetazoa" id="CJA11922.1">
    <property type="protein sequence ID" value="CJA11922.1"/>
    <property type="gene ID" value="WBGene00131126"/>
</dbReference>
<dbReference type="PANTHER" id="PTHR11188:SF178">
    <property type="entry name" value="ARRESTIN C-TERMINAL-LIKE DOMAIN-CONTAINING PROTEIN"/>
    <property type="match status" value="1"/>
</dbReference>
<dbReference type="SUPFAM" id="SSF81296">
    <property type="entry name" value="E set domains"/>
    <property type="match status" value="1"/>
</dbReference>
<name>A0A8R1I1J1_CAEJA</name>
<evidence type="ECO:0000313" key="4">
    <source>
        <dbReference type="Proteomes" id="UP000005237"/>
    </source>
</evidence>
<dbReference type="AlphaFoldDB" id="A0A8R1I1J1"/>
<dbReference type="Pfam" id="PF00339">
    <property type="entry name" value="Arrestin_N"/>
    <property type="match status" value="1"/>
</dbReference>
<dbReference type="Proteomes" id="UP000005237">
    <property type="component" value="Unassembled WGS sequence"/>
</dbReference>
<evidence type="ECO:0000259" key="2">
    <source>
        <dbReference type="Pfam" id="PF00339"/>
    </source>
</evidence>